<dbReference type="AlphaFoldDB" id="A0A830BAP7"/>
<evidence type="ECO:0000313" key="2">
    <source>
        <dbReference type="Proteomes" id="UP000653305"/>
    </source>
</evidence>
<organism evidence="1 2">
    <name type="scientific">Phtheirospermum japonicum</name>
    <dbReference type="NCBI Taxonomy" id="374723"/>
    <lineage>
        <taxon>Eukaryota</taxon>
        <taxon>Viridiplantae</taxon>
        <taxon>Streptophyta</taxon>
        <taxon>Embryophyta</taxon>
        <taxon>Tracheophyta</taxon>
        <taxon>Spermatophyta</taxon>
        <taxon>Magnoliopsida</taxon>
        <taxon>eudicotyledons</taxon>
        <taxon>Gunneridae</taxon>
        <taxon>Pentapetalae</taxon>
        <taxon>asterids</taxon>
        <taxon>lamiids</taxon>
        <taxon>Lamiales</taxon>
        <taxon>Orobanchaceae</taxon>
        <taxon>Orobanchaceae incertae sedis</taxon>
        <taxon>Phtheirospermum</taxon>
    </lineage>
</organism>
<comment type="caution">
    <text evidence="1">The sequence shown here is derived from an EMBL/GenBank/DDBJ whole genome shotgun (WGS) entry which is preliminary data.</text>
</comment>
<accession>A0A830BAP7</accession>
<name>A0A830BAP7_9LAMI</name>
<sequence length="219" mass="24535">MREMLSGKWRETRIGEKPEGFLVEIYRRRRRFHRFAPLRKADVEDAAQGAGGSGNSSGRVEEHGARSVSSALGSLLCSIIFKTRRDVNNKEIVGSQFGLELYFEGQGVGILLEETLEEERHGAEDSCGFRDPCDDSGRRYLRINSAGVCIDGPGFEADASMLMNQGRTKDLFTACLWDMGPRDKLINMLHLAVLCTVESVSVRPTMRQVLQRLKQIQLP</sequence>
<protein>
    <submittedName>
        <fullName evidence="1">LRR receptor-like serine/threonine-protein kinase rpk2</fullName>
    </submittedName>
</protein>
<keyword evidence="1" id="KW-0418">Kinase</keyword>
<keyword evidence="1" id="KW-0675">Receptor</keyword>
<dbReference type="Proteomes" id="UP000653305">
    <property type="component" value="Unassembled WGS sequence"/>
</dbReference>
<reference evidence="1" key="1">
    <citation type="submission" date="2020-07" db="EMBL/GenBank/DDBJ databases">
        <title>Ethylene signaling mediates host invasion by parasitic plants.</title>
        <authorList>
            <person name="Yoshida S."/>
        </authorList>
    </citation>
    <scope>NUCLEOTIDE SEQUENCE</scope>
    <source>
        <strain evidence="1">Okayama</strain>
    </source>
</reference>
<keyword evidence="2" id="KW-1185">Reference proteome</keyword>
<keyword evidence="1" id="KW-0808">Transferase</keyword>
<dbReference type="GO" id="GO:0016301">
    <property type="term" value="F:kinase activity"/>
    <property type="evidence" value="ECO:0007669"/>
    <property type="project" value="UniProtKB-KW"/>
</dbReference>
<dbReference type="EMBL" id="BMAC01000077">
    <property type="protein sequence ID" value="GFP84076.1"/>
    <property type="molecule type" value="Genomic_DNA"/>
</dbReference>
<proteinExistence type="predicted"/>
<dbReference type="Gene3D" id="1.10.510.10">
    <property type="entry name" value="Transferase(Phosphotransferase) domain 1"/>
    <property type="match status" value="1"/>
</dbReference>
<gene>
    <name evidence="1" type="ORF">PHJA_000551200</name>
</gene>
<evidence type="ECO:0000313" key="1">
    <source>
        <dbReference type="EMBL" id="GFP84076.1"/>
    </source>
</evidence>
<dbReference type="OrthoDB" id="850284at2759"/>